<accession>A0A2T5HBB5</accession>
<protein>
    <submittedName>
        <fullName evidence="2">Uncharacterized protein</fullName>
    </submittedName>
</protein>
<name>A0A2T5HBB5_9RHOB</name>
<dbReference type="Proteomes" id="UP000244077">
    <property type="component" value="Unassembled WGS sequence"/>
</dbReference>
<reference evidence="2 3" key="1">
    <citation type="submission" date="2018-04" db="EMBL/GenBank/DDBJ databases">
        <title>Genomic Encyclopedia of Archaeal and Bacterial Type Strains, Phase II (KMG-II): from individual species to whole genera.</title>
        <authorList>
            <person name="Goeker M."/>
        </authorList>
    </citation>
    <scope>NUCLEOTIDE SEQUENCE [LARGE SCALE GENOMIC DNA]</scope>
    <source>
        <strain evidence="2 3">DSM 100434</strain>
    </source>
</reference>
<sequence length="81" mass="8949">MKPFEFSQAARSPAQGMAILPLNEALYECQIRVTSKRRAKLTRSPAHGAELASAWRPAAFAPRTGHRSTEFQSKETSHGHS</sequence>
<keyword evidence="3" id="KW-1185">Reference proteome</keyword>
<proteinExistence type="predicted"/>
<evidence type="ECO:0000313" key="3">
    <source>
        <dbReference type="Proteomes" id="UP000244077"/>
    </source>
</evidence>
<organism evidence="2 3">
    <name type="scientific">Celeribacter persicus</name>
    <dbReference type="NCBI Taxonomy" id="1651082"/>
    <lineage>
        <taxon>Bacteria</taxon>
        <taxon>Pseudomonadati</taxon>
        <taxon>Pseudomonadota</taxon>
        <taxon>Alphaproteobacteria</taxon>
        <taxon>Rhodobacterales</taxon>
        <taxon>Roseobacteraceae</taxon>
        <taxon>Celeribacter</taxon>
    </lineage>
</organism>
<comment type="caution">
    <text evidence="2">The sequence shown here is derived from an EMBL/GenBank/DDBJ whole genome shotgun (WGS) entry which is preliminary data.</text>
</comment>
<evidence type="ECO:0000256" key="1">
    <source>
        <dbReference type="SAM" id="MobiDB-lite"/>
    </source>
</evidence>
<evidence type="ECO:0000313" key="2">
    <source>
        <dbReference type="EMBL" id="PTQ68863.1"/>
    </source>
</evidence>
<feature type="compositionally biased region" description="Basic and acidic residues" evidence="1">
    <location>
        <begin position="67"/>
        <end position="81"/>
    </location>
</feature>
<dbReference type="EMBL" id="QAOH01000013">
    <property type="protein sequence ID" value="PTQ68863.1"/>
    <property type="molecule type" value="Genomic_DNA"/>
</dbReference>
<gene>
    <name evidence="2" type="ORF">C8N42_1134</name>
</gene>
<feature type="region of interest" description="Disordered" evidence="1">
    <location>
        <begin position="43"/>
        <end position="81"/>
    </location>
</feature>
<dbReference type="AlphaFoldDB" id="A0A2T5HBB5"/>